<proteinExistence type="inferred from homology"/>
<dbReference type="InterPro" id="IPR001240">
    <property type="entry name" value="PRAI_dom"/>
</dbReference>
<feature type="domain" description="N-(5'phosphoribosyl) anthranilate isomerase (PRAI)" evidence="9">
    <location>
        <begin position="4"/>
        <end position="212"/>
    </location>
</feature>
<dbReference type="AlphaFoldDB" id="A0A133V5L2"/>
<evidence type="ECO:0000313" key="10">
    <source>
        <dbReference type="EMBL" id="KXB01707.1"/>
    </source>
</evidence>
<dbReference type="Pfam" id="PF00697">
    <property type="entry name" value="PRAI"/>
    <property type="match status" value="1"/>
</dbReference>
<evidence type="ECO:0000256" key="2">
    <source>
        <dbReference type="ARBA" id="ARBA00004664"/>
    </source>
</evidence>
<comment type="catalytic activity">
    <reaction evidence="1 8">
        <text>N-(5-phospho-beta-D-ribosyl)anthranilate = 1-(2-carboxyphenylamino)-1-deoxy-D-ribulose 5-phosphate</text>
        <dbReference type="Rhea" id="RHEA:21540"/>
        <dbReference type="ChEBI" id="CHEBI:18277"/>
        <dbReference type="ChEBI" id="CHEBI:58613"/>
        <dbReference type="EC" id="5.3.1.24"/>
    </reaction>
</comment>
<dbReference type="InterPro" id="IPR013785">
    <property type="entry name" value="Aldolase_TIM"/>
</dbReference>
<comment type="similarity">
    <text evidence="3 8">Belongs to the TrpF family.</text>
</comment>
<dbReference type="UniPathway" id="UPA00035">
    <property type="reaction ID" value="UER00042"/>
</dbReference>
<dbReference type="InterPro" id="IPR011060">
    <property type="entry name" value="RibuloseP-bd_barrel"/>
</dbReference>
<evidence type="ECO:0000256" key="6">
    <source>
        <dbReference type="ARBA" id="ARBA00023141"/>
    </source>
</evidence>
<evidence type="ECO:0000256" key="5">
    <source>
        <dbReference type="ARBA" id="ARBA00022822"/>
    </source>
</evidence>
<sequence length="218" mass="23855">MVKVKICGLTRSGDVEMVCESGADMVGVIVNAKVPTPRNLDYRKARRVLEQVPSGVEKVAVGMPENLSEGLEIVNELDPDYLQLHSFPALNEVEELREATGIKLISAISIPREAMDSNAVVDCADRIADVSDYLLLDTERLARGRTGETHDWSISRRIRKSLDKPIFLAGGLNPSNVREAIKKVEPYGVDAASGVEAKPGVKDQEKVRAFVKASKMVK</sequence>
<dbReference type="HAMAP" id="MF_00135">
    <property type="entry name" value="PRAI"/>
    <property type="match status" value="1"/>
</dbReference>
<keyword evidence="7 8" id="KW-0413">Isomerase</keyword>
<evidence type="ECO:0000256" key="3">
    <source>
        <dbReference type="ARBA" id="ARBA00007571"/>
    </source>
</evidence>
<gene>
    <name evidence="8" type="primary">trpF</name>
    <name evidence="10" type="ORF">AKJ43_03140</name>
</gene>
<organism evidence="10 11">
    <name type="scientific">candidate division MSBL1 archaeon SCGC-AAA261D19</name>
    <dbReference type="NCBI Taxonomy" id="1698273"/>
    <lineage>
        <taxon>Archaea</taxon>
        <taxon>Methanobacteriati</taxon>
        <taxon>Methanobacteriota</taxon>
        <taxon>candidate division MSBL1</taxon>
    </lineage>
</organism>
<name>A0A133V5L2_9EURY</name>
<evidence type="ECO:0000256" key="8">
    <source>
        <dbReference type="HAMAP-Rule" id="MF_00135"/>
    </source>
</evidence>
<accession>A0A133V5L2</accession>
<dbReference type="SUPFAM" id="SSF51366">
    <property type="entry name" value="Ribulose-phoshate binding barrel"/>
    <property type="match status" value="1"/>
</dbReference>
<dbReference type="GO" id="GO:0000162">
    <property type="term" value="P:L-tryptophan biosynthetic process"/>
    <property type="evidence" value="ECO:0007669"/>
    <property type="project" value="UniProtKB-UniRule"/>
</dbReference>
<evidence type="ECO:0000256" key="7">
    <source>
        <dbReference type="ARBA" id="ARBA00023235"/>
    </source>
</evidence>
<keyword evidence="6 8" id="KW-0057">Aromatic amino acid biosynthesis</keyword>
<keyword evidence="4 8" id="KW-0028">Amino-acid biosynthesis</keyword>
<dbReference type="GO" id="GO:0004640">
    <property type="term" value="F:phosphoribosylanthranilate isomerase activity"/>
    <property type="evidence" value="ECO:0007669"/>
    <property type="project" value="UniProtKB-UniRule"/>
</dbReference>
<evidence type="ECO:0000256" key="4">
    <source>
        <dbReference type="ARBA" id="ARBA00022605"/>
    </source>
</evidence>
<reference evidence="10 11" key="1">
    <citation type="journal article" date="2016" name="Sci. Rep.">
        <title>Metabolic traits of an uncultured archaeal lineage -MSBL1- from brine pools of the Red Sea.</title>
        <authorList>
            <person name="Mwirichia R."/>
            <person name="Alam I."/>
            <person name="Rashid M."/>
            <person name="Vinu M."/>
            <person name="Ba-Alawi W."/>
            <person name="Anthony Kamau A."/>
            <person name="Kamanda Ngugi D."/>
            <person name="Goker M."/>
            <person name="Klenk H.P."/>
            <person name="Bajic V."/>
            <person name="Stingl U."/>
        </authorList>
    </citation>
    <scope>NUCLEOTIDE SEQUENCE [LARGE SCALE GENOMIC DNA]</scope>
    <source>
        <strain evidence="10">SCGC-AAA261D19</strain>
    </source>
</reference>
<dbReference type="Proteomes" id="UP000070400">
    <property type="component" value="Unassembled WGS sequence"/>
</dbReference>
<comment type="pathway">
    <text evidence="2 8">Amino-acid biosynthesis; L-tryptophan biosynthesis; L-tryptophan from chorismate: step 3/5.</text>
</comment>
<dbReference type="CDD" id="cd00405">
    <property type="entry name" value="PRAI"/>
    <property type="match status" value="1"/>
</dbReference>
<comment type="caution">
    <text evidence="10">The sequence shown here is derived from an EMBL/GenBank/DDBJ whole genome shotgun (WGS) entry which is preliminary data.</text>
</comment>
<dbReference type="PATRIC" id="fig|1698273.3.peg.622"/>
<dbReference type="PANTHER" id="PTHR42894">
    <property type="entry name" value="N-(5'-PHOSPHORIBOSYL)ANTHRANILATE ISOMERASE"/>
    <property type="match status" value="1"/>
</dbReference>
<evidence type="ECO:0000259" key="9">
    <source>
        <dbReference type="Pfam" id="PF00697"/>
    </source>
</evidence>
<evidence type="ECO:0000313" key="11">
    <source>
        <dbReference type="Proteomes" id="UP000070400"/>
    </source>
</evidence>
<keyword evidence="11" id="KW-1185">Reference proteome</keyword>
<dbReference type="PANTHER" id="PTHR42894:SF1">
    <property type="entry name" value="N-(5'-PHOSPHORIBOSYL)ANTHRANILATE ISOMERASE"/>
    <property type="match status" value="1"/>
</dbReference>
<evidence type="ECO:0000256" key="1">
    <source>
        <dbReference type="ARBA" id="ARBA00001164"/>
    </source>
</evidence>
<keyword evidence="5 8" id="KW-0822">Tryptophan biosynthesis</keyword>
<dbReference type="Gene3D" id="3.20.20.70">
    <property type="entry name" value="Aldolase class I"/>
    <property type="match status" value="1"/>
</dbReference>
<dbReference type="EC" id="5.3.1.24" evidence="8"/>
<dbReference type="InterPro" id="IPR044643">
    <property type="entry name" value="TrpF_fam"/>
</dbReference>
<dbReference type="EMBL" id="LHXX01000042">
    <property type="protein sequence ID" value="KXB01707.1"/>
    <property type="molecule type" value="Genomic_DNA"/>
</dbReference>
<protein>
    <recommendedName>
        <fullName evidence="8">N-(5'-phosphoribosyl)anthranilate isomerase</fullName>
        <shortName evidence="8">PRAI</shortName>
        <ecNumber evidence="8">5.3.1.24</ecNumber>
    </recommendedName>
</protein>